<dbReference type="Proteomes" id="UP000036367">
    <property type="component" value="Unassembled WGS sequence"/>
</dbReference>
<evidence type="ECO:0000313" key="3">
    <source>
        <dbReference type="Proteomes" id="UP000036367"/>
    </source>
</evidence>
<comment type="caution">
    <text evidence="2">The sequence shown here is derived from an EMBL/GenBank/DDBJ whole genome shotgun (WGS) entry which is preliminary data.</text>
</comment>
<sequence>MRIRLDPALFSEQRMAEQLTTPRFSAEWKTGDRRRVSKLSAADVSPATGKRIQNGTPKTSKPGQAALSKERCI</sequence>
<feature type="compositionally biased region" description="Polar residues" evidence="1">
    <location>
        <begin position="51"/>
        <end position="62"/>
    </location>
</feature>
<keyword evidence="3" id="KW-1185">Reference proteome</keyword>
<dbReference type="EMBL" id="LECT01000016">
    <property type="protein sequence ID" value="KLU05965.1"/>
    <property type="molecule type" value="Genomic_DNA"/>
</dbReference>
<proteinExistence type="predicted"/>
<gene>
    <name evidence="2" type="ORF">RISK_001816</name>
</gene>
<dbReference type="PATRIC" id="fig|595434.4.peg.1738"/>
<evidence type="ECO:0000313" key="2">
    <source>
        <dbReference type="EMBL" id="KLU05965.1"/>
    </source>
</evidence>
<accession>A0A0J1BHE9</accession>
<feature type="region of interest" description="Disordered" evidence="1">
    <location>
        <begin position="26"/>
        <end position="73"/>
    </location>
</feature>
<reference evidence="2" key="1">
    <citation type="submission" date="2015-05" db="EMBL/GenBank/DDBJ databases">
        <title>Permanent draft genome of Rhodopirellula islandicus K833.</title>
        <authorList>
            <person name="Kizina J."/>
            <person name="Richter M."/>
            <person name="Glockner F.O."/>
            <person name="Harder J."/>
        </authorList>
    </citation>
    <scope>NUCLEOTIDE SEQUENCE [LARGE SCALE GENOMIC DNA]</scope>
    <source>
        <strain evidence="2">K833</strain>
    </source>
</reference>
<name>A0A0J1BHE9_RHOIS</name>
<dbReference type="AlphaFoldDB" id="A0A0J1BHE9"/>
<organism evidence="2 3">
    <name type="scientific">Rhodopirellula islandica</name>
    <dbReference type="NCBI Taxonomy" id="595434"/>
    <lineage>
        <taxon>Bacteria</taxon>
        <taxon>Pseudomonadati</taxon>
        <taxon>Planctomycetota</taxon>
        <taxon>Planctomycetia</taxon>
        <taxon>Pirellulales</taxon>
        <taxon>Pirellulaceae</taxon>
        <taxon>Rhodopirellula</taxon>
    </lineage>
</organism>
<evidence type="ECO:0000256" key="1">
    <source>
        <dbReference type="SAM" id="MobiDB-lite"/>
    </source>
</evidence>
<protein>
    <submittedName>
        <fullName evidence="2">Uncharacterized protein</fullName>
    </submittedName>
</protein>